<evidence type="ECO:0000313" key="4">
    <source>
        <dbReference type="Proteomes" id="UP000499080"/>
    </source>
</evidence>
<evidence type="ECO:0000256" key="1">
    <source>
        <dbReference type="SAM" id="MobiDB-lite"/>
    </source>
</evidence>
<organism evidence="3 4">
    <name type="scientific">Araneus ventricosus</name>
    <name type="common">Orbweaver spider</name>
    <name type="synonym">Epeira ventricosa</name>
    <dbReference type="NCBI Taxonomy" id="182803"/>
    <lineage>
        <taxon>Eukaryota</taxon>
        <taxon>Metazoa</taxon>
        <taxon>Ecdysozoa</taxon>
        <taxon>Arthropoda</taxon>
        <taxon>Chelicerata</taxon>
        <taxon>Arachnida</taxon>
        <taxon>Araneae</taxon>
        <taxon>Araneomorphae</taxon>
        <taxon>Entelegynae</taxon>
        <taxon>Araneoidea</taxon>
        <taxon>Araneidae</taxon>
        <taxon>Araneus</taxon>
    </lineage>
</organism>
<protein>
    <submittedName>
        <fullName evidence="3">Uncharacterized protein</fullName>
    </submittedName>
</protein>
<comment type="caution">
    <text evidence="3">The sequence shown here is derived from an EMBL/GenBank/DDBJ whole genome shotgun (WGS) entry which is preliminary data.</text>
</comment>
<keyword evidence="4" id="KW-1185">Reference proteome</keyword>
<gene>
    <name evidence="2" type="ORF">AVEN_138571_1</name>
    <name evidence="3" type="ORF">AVEN_160192_1</name>
</gene>
<reference evidence="3 4" key="1">
    <citation type="journal article" date="2019" name="Sci. Rep.">
        <title>Orb-weaving spider Araneus ventricosus genome elucidates the spidroin gene catalogue.</title>
        <authorList>
            <person name="Kono N."/>
            <person name="Nakamura H."/>
            <person name="Ohtoshi R."/>
            <person name="Moran D.A.P."/>
            <person name="Shinohara A."/>
            <person name="Yoshida Y."/>
            <person name="Fujiwara M."/>
            <person name="Mori M."/>
            <person name="Tomita M."/>
            <person name="Arakawa K."/>
        </authorList>
    </citation>
    <scope>NUCLEOTIDE SEQUENCE [LARGE SCALE GENOMIC DNA]</scope>
</reference>
<dbReference type="Proteomes" id="UP000499080">
    <property type="component" value="Unassembled WGS sequence"/>
</dbReference>
<accession>A0A4Y2BXC4</accession>
<dbReference type="AlphaFoldDB" id="A0A4Y2BXC4"/>
<evidence type="ECO:0000313" key="3">
    <source>
        <dbReference type="EMBL" id="GBL96891.1"/>
    </source>
</evidence>
<dbReference type="EMBL" id="BGPR01161296">
    <property type="protein sequence ID" value="GBL96891.1"/>
    <property type="molecule type" value="Genomic_DNA"/>
</dbReference>
<proteinExistence type="predicted"/>
<feature type="region of interest" description="Disordered" evidence="1">
    <location>
        <begin position="41"/>
        <end position="60"/>
    </location>
</feature>
<name>A0A4Y2BXC4_ARAVE</name>
<evidence type="ECO:0000313" key="2">
    <source>
        <dbReference type="EMBL" id="GBL96886.1"/>
    </source>
</evidence>
<dbReference type="EMBL" id="BGPR01161290">
    <property type="protein sequence ID" value="GBL96886.1"/>
    <property type="molecule type" value="Genomic_DNA"/>
</dbReference>
<feature type="non-terminal residue" evidence="3">
    <location>
        <position position="60"/>
    </location>
</feature>
<sequence length="60" mass="6720">MTYHLPLQASSWRAFVPCVWLSVQQAQRSADLRWYRVSGLESSGHEADALPLGHRGPGNK</sequence>